<feature type="domain" description="Beta-lactamase-related" evidence="2">
    <location>
        <begin position="11"/>
        <end position="321"/>
    </location>
</feature>
<evidence type="ECO:0000313" key="5">
    <source>
        <dbReference type="Proteomes" id="UP000371423"/>
    </source>
</evidence>
<dbReference type="PANTHER" id="PTHR43283">
    <property type="entry name" value="BETA-LACTAMASE-RELATED"/>
    <property type="match status" value="1"/>
</dbReference>
<dbReference type="Proteomes" id="UP000371423">
    <property type="component" value="Unassembled WGS sequence"/>
</dbReference>
<comment type="caution">
    <text evidence="3">The sequence shown here is derived from an EMBL/GenBank/DDBJ whole genome shotgun (WGS) entry which is preliminary data.</text>
</comment>
<evidence type="ECO:0000259" key="2">
    <source>
        <dbReference type="Pfam" id="PF00144"/>
    </source>
</evidence>
<dbReference type="Pfam" id="PF00144">
    <property type="entry name" value="Beta-lactamase"/>
    <property type="match status" value="1"/>
</dbReference>
<dbReference type="SUPFAM" id="SSF56601">
    <property type="entry name" value="beta-lactamase/transpeptidase-like"/>
    <property type="match status" value="1"/>
</dbReference>
<evidence type="ECO:0000313" key="6">
    <source>
        <dbReference type="Proteomes" id="UP000414364"/>
    </source>
</evidence>
<organism evidence="3 6">
    <name type="scientific">Companilactobacillus halodurans</name>
    <dbReference type="NCBI Taxonomy" id="2584183"/>
    <lineage>
        <taxon>Bacteria</taxon>
        <taxon>Bacillati</taxon>
        <taxon>Bacillota</taxon>
        <taxon>Bacilli</taxon>
        <taxon>Lactobacillales</taxon>
        <taxon>Lactobacillaceae</taxon>
        <taxon>Companilactobacillus</taxon>
    </lineage>
</organism>
<dbReference type="RefSeq" id="WP_153384562.1">
    <property type="nucleotide sequence ID" value="NZ_VDFO01000021.1"/>
</dbReference>
<evidence type="ECO:0000313" key="3">
    <source>
        <dbReference type="EMBL" id="MQS75150.1"/>
    </source>
</evidence>
<name>A0A5P0ZLM6_9LACO</name>
<gene>
    <name evidence="4" type="ORF">FHL05_06750</name>
    <name evidence="3" type="ORF">FHL06_01895</name>
</gene>
<dbReference type="PANTHER" id="PTHR43283:SF11">
    <property type="entry name" value="BETA-LACTAMASE-RELATED DOMAIN-CONTAINING PROTEIN"/>
    <property type="match status" value="1"/>
</dbReference>
<accession>A0A5P0ZLM6</accession>
<keyword evidence="1" id="KW-0378">Hydrolase</keyword>
<dbReference type="Proteomes" id="UP000414364">
    <property type="component" value="Unassembled WGS sequence"/>
</dbReference>
<dbReference type="Gene3D" id="3.40.710.10">
    <property type="entry name" value="DD-peptidase/beta-lactamase superfamily"/>
    <property type="match status" value="1"/>
</dbReference>
<dbReference type="InterPro" id="IPR001466">
    <property type="entry name" value="Beta-lactam-related"/>
</dbReference>
<reference evidence="5 6" key="1">
    <citation type="journal article" date="2019" name="Syst. Appl. Microbiol.">
        <title>Polyphasic characterization of two novel Lactobacillus spp. isolated from blown salami packages: Description of Lactobacillus halodurans sp. nov. and Lactobacillus salsicarnum sp. nov.</title>
        <authorList>
            <person name="Schuster J.A."/>
            <person name="Klingl A."/>
            <person name="Vogel R.F."/>
            <person name="Ehrmann M.A."/>
        </authorList>
    </citation>
    <scope>NUCLEOTIDE SEQUENCE [LARGE SCALE GENOMIC DNA]</scope>
    <source>
        <strain evidence="4 5">TMW 1.1920</strain>
        <strain evidence="3 6">TMW 1.2172</strain>
    </source>
</reference>
<dbReference type="InterPro" id="IPR012338">
    <property type="entry name" value="Beta-lactam/transpept-like"/>
</dbReference>
<evidence type="ECO:0000313" key="4">
    <source>
        <dbReference type="EMBL" id="MQS97586.1"/>
    </source>
</evidence>
<dbReference type="EMBL" id="VDFP01000002">
    <property type="protein sequence ID" value="MQS75150.1"/>
    <property type="molecule type" value="Genomic_DNA"/>
</dbReference>
<dbReference type="OrthoDB" id="9803467at2"/>
<protein>
    <submittedName>
        <fullName evidence="3">Beta-lactamase family protein</fullName>
    </submittedName>
</protein>
<dbReference type="InterPro" id="IPR050789">
    <property type="entry name" value="Diverse_Enzym_Activities"/>
</dbReference>
<dbReference type="EMBL" id="VDFO01000021">
    <property type="protein sequence ID" value="MQS97586.1"/>
    <property type="molecule type" value="Genomic_DNA"/>
</dbReference>
<keyword evidence="5" id="KW-1185">Reference proteome</keyword>
<dbReference type="AlphaFoldDB" id="A0A5P0ZLM6"/>
<evidence type="ECO:0000256" key="1">
    <source>
        <dbReference type="ARBA" id="ARBA00022801"/>
    </source>
</evidence>
<dbReference type="GO" id="GO:0016787">
    <property type="term" value="F:hydrolase activity"/>
    <property type="evidence" value="ECO:0007669"/>
    <property type="project" value="UniProtKB-KW"/>
</dbReference>
<proteinExistence type="predicted"/>
<sequence length="342" mass="38654">MIRNIIPIECLIKDSVNKGEIPGASYSLISSDEIENHYIGYKTLDTTGEALRPDMLYDLASLTKVVGTTTRIFQLLDSKTILLNDPISKFISGTLYPDVTVEQLLMHSSGLPGDVEGKHSMNESQLISKIKNEKLITEPGSEIRYSDLGYILLGKIIEKIDGGLQKSFEKNIFEPLKMFHTMYNPFRLNPSKIIPTEIQSSRGGVIQGTVNDYKAYLMNGISGHAGLFSTLNDLNKFVIMYLNNGIYNGKQIIPNSAFDLIENNYQDGRTLGWKSWTSNNFYLWHTGFTGTSIALDLKNKRGFVCLTNRIYPDRSKKDWINTRRLAIGLFFNKQEAIINERN</sequence>